<protein>
    <submittedName>
        <fullName evidence="5">NAD(P)-dependent dehydrogenase, short-chain alcohol dehydrogenase family</fullName>
    </submittedName>
</protein>
<dbReference type="Pfam" id="PF13561">
    <property type="entry name" value="adh_short_C2"/>
    <property type="match status" value="1"/>
</dbReference>
<evidence type="ECO:0000313" key="6">
    <source>
        <dbReference type="Proteomes" id="UP000199759"/>
    </source>
</evidence>
<dbReference type="AlphaFoldDB" id="A0A1G9QIW9"/>
<dbReference type="Gene3D" id="3.40.50.720">
    <property type="entry name" value="NAD(P)-binding Rossmann-like Domain"/>
    <property type="match status" value="1"/>
</dbReference>
<dbReference type="FunFam" id="3.40.50.720:FF:000084">
    <property type="entry name" value="Short-chain dehydrogenase reductase"/>
    <property type="match status" value="1"/>
</dbReference>
<evidence type="ECO:0000259" key="4">
    <source>
        <dbReference type="SMART" id="SM00822"/>
    </source>
</evidence>
<dbReference type="InterPro" id="IPR057326">
    <property type="entry name" value="KR_dom"/>
</dbReference>
<proteinExistence type="inferred from homology"/>
<name>A0A1G9QIW9_9PROT</name>
<dbReference type="OrthoDB" id="9790146at2"/>
<dbReference type="EMBL" id="FNHG01000005">
    <property type="protein sequence ID" value="SDM10245.1"/>
    <property type="molecule type" value="Genomic_DNA"/>
</dbReference>
<evidence type="ECO:0000256" key="2">
    <source>
        <dbReference type="ARBA" id="ARBA00023002"/>
    </source>
</evidence>
<accession>A0A1G9QIW9</accession>
<dbReference type="NCBIfam" id="NF005559">
    <property type="entry name" value="PRK07231.1"/>
    <property type="match status" value="1"/>
</dbReference>
<dbReference type="PANTHER" id="PTHR24321:SF8">
    <property type="entry name" value="ESTRADIOL 17-BETA-DEHYDROGENASE 8-RELATED"/>
    <property type="match status" value="1"/>
</dbReference>
<reference evidence="5 6" key="1">
    <citation type="submission" date="2016-10" db="EMBL/GenBank/DDBJ databases">
        <authorList>
            <person name="de Groot N.N."/>
        </authorList>
    </citation>
    <scope>NUCLEOTIDE SEQUENCE [LARGE SCALE GENOMIC DNA]</scope>
    <source>
        <strain evidence="5 6">DSM 16077</strain>
    </source>
</reference>
<dbReference type="PROSITE" id="PS00061">
    <property type="entry name" value="ADH_SHORT"/>
    <property type="match status" value="1"/>
</dbReference>
<dbReference type="Proteomes" id="UP000199759">
    <property type="component" value="Unassembled WGS sequence"/>
</dbReference>
<dbReference type="PRINTS" id="PR00081">
    <property type="entry name" value="GDHRDH"/>
</dbReference>
<keyword evidence="2" id="KW-0560">Oxidoreductase</keyword>
<dbReference type="CDD" id="cd05233">
    <property type="entry name" value="SDR_c"/>
    <property type="match status" value="1"/>
</dbReference>
<dbReference type="InterPro" id="IPR020904">
    <property type="entry name" value="Sc_DH/Rdtase_CS"/>
</dbReference>
<sequence>MASGDRVAIITGGANGIGKACARRLSEDGCRVVIADIDTAAGTALASELGGERGRALFVPCDVSDRLSVSNLLAETRSAFDRLDILVNNAGIVARGDILELSEADFDRVIGVNLRGAFLVARACAKQMVEQIEDSSERADDARRRYAIINMSSVNGIMAIPDQLAYCTSKGALNQLTKSMALALAKYGIRVNAIGPGSINTDVLKAVNDDKAAMDKMLSRTPMHRIGDPDEIASVASFLASKDSSYITGTTIYADGGRLALNYIVPTDQ</sequence>
<feature type="domain" description="Ketoreductase" evidence="4">
    <location>
        <begin position="6"/>
        <end position="197"/>
    </location>
</feature>
<dbReference type="PRINTS" id="PR00080">
    <property type="entry name" value="SDRFAMILY"/>
</dbReference>
<evidence type="ECO:0000256" key="3">
    <source>
        <dbReference type="ARBA" id="ARBA00023027"/>
    </source>
</evidence>
<evidence type="ECO:0000313" key="5">
    <source>
        <dbReference type="EMBL" id="SDM10245.1"/>
    </source>
</evidence>
<comment type="similarity">
    <text evidence="1">Belongs to the short-chain dehydrogenases/reductases (SDR) family.</text>
</comment>
<keyword evidence="3" id="KW-0520">NAD</keyword>
<dbReference type="SMART" id="SM00822">
    <property type="entry name" value="PKS_KR"/>
    <property type="match status" value="1"/>
</dbReference>
<dbReference type="RefSeq" id="WP_091768233.1">
    <property type="nucleotide sequence ID" value="NZ_FNHG01000005.1"/>
</dbReference>
<dbReference type="GO" id="GO:0016491">
    <property type="term" value="F:oxidoreductase activity"/>
    <property type="evidence" value="ECO:0007669"/>
    <property type="project" value="UniProtKB-KW"/>
</dbReference>
<dbReference type="InterPro" id="IPR036291">
    <property type="entry name" value="NAD(P)-bd_dom_sf"/>
</dbReference>
<dbReference type="STRING" id="144026.SAMN04488568_10514"/>
<gene>
    <name evidence="5" type="ORF">SAMN04488568_10514</name>
</gene>
<keyword evidence="6" id="KW-1185">Reference proteome</keyword>
<dbReference type="PANTHER" id="PTHR24321">
    <property type="entry name" value="DEHYDROGENASES, SHORT CHAIN"/>
    <property type="match status" value="1"/>
</dbReference>
<dbReference type="SUPFAM" id="SSF51735">
    <property type="entry name" value="NAD(P)-binding Rossmann-fold domains"/>
    <property type="match status" value="1"/>
</dbReference>
<dbReference type="InterPro" id="IPR002347">
    <property type="entry name" value="SDR_fam"/>
</dbReference>
<organism evidence="5 6">
    <name type="scientific">Maricaulis salignorans</name>
    <dbReference type="NCBI Taxonomy" id="144026"/>
    <lineage>
        <taxon>Bacteria</taxon>
        <taxon>Pseudomonadati</taxon>
        <taxon>Pseudomonadota</taxon>
        <taxon>Alphaproteobacteria</taxon>
        <taxon>Maricaulales</taxon>
        <taxon>Maricaulaceae</taxon>
        <taxon>Maricaulis</taxon>
    </lineage>
</organism>
<evidence type="ECO:0000256" key="1">
    <source>
        <dbReference type="ARBA" id="ARBA00006484"/>
    </source>
</evidence>